<proteinExistence type="predicted"/>
<evidence type="ECO:0000256" key="1">
    <source>
        <dbReference type="PROSITE-ProRule" id="PRU00339"/>
    </source>
</evidence>
<feature type="repeat" description="TPR" evidence="1">
    <location>
        <begin position="309"/>
        <end position="342"/>
    </location>
</feature>
<gene>
    <name evidence="2" type="ORF">STRTUCAR8_01653</name>
</gene>
<accession>L7F479</accession>
<dbReference type="InterPro" id="IPR019734">
    <property type="entry name" value="TPR_rpt"/>
</dbReference>
<protein>
    <submittedName>
        <fullName evidence="2">Uncharacterized protein</fullName>
    </submittedName>
</protein>
<dbReference type="AlphaFoldDB" id="L7F479"/>
<evidence type="ECO:0000313" key="2">
    <source>
        <dbReference type="EMBL" id="ELP65821.1"/>
    </source>
</evidence>
<dbReference type="PATRIC" id="fig|698760.3.peg.5190"/>
<comment type="caution">
    <text evidence="2">The sequence shown here is derived from an EMBL/GenBank/DDBJ whole genome shotgun (WGS) entry which is preliminary data.</text>
</comment>
<dbReference type="InterPro" id="IPR011990">
    <property type="entry name" value="TPR-like_helical_dom_sf"/>
</dbReference>
<keyword evidence="1" id="KW-0802">TPR repeat</keyword>
<dbReference type="SUPFAM" id="SSF48452">
    <property type="entry name" value="TPR-like"/>
    <property type="match status" value="1"/>
</dbReference>
<dbReference type="GeneID" id="97407329"/>
<keyword evidence="3" id="KW-1185">Reference proteome</keyword>
<dbReference type="STRING" id="85558.T45_07760"/>
<dbReference type="Proteomes" id="UP000010931">
    <property type="component" value="Unassembled WGS sequence"/>
</dbReference>
<dbReference type="Gene3D" id="1.25.40.10">
    <property type="entry name" value="Tetratricopeptide repeat domain"/>
    <property type="match status" value="1"/>
</dbReference>
<reference evidence="2 3" key="1">
    <citation type="journal article" date="2011" name="Plasmid">
        <title>Streptomyces turgidiscabies Car8 contains a modular pathogenicity island that shares virulence genes with other actinobacterial plant pathogens.</title>
        <authorList>
            <person name="Huguet-Tapia J.C."/>
            <person name="Badger J.H."/>
            <person name="Loria R."/>
            <person name="Pettis G.S."/>
        </authorList>
    </citation>
    <scope>NUCLEOTIDE SEQUENCE [LARGE SCALE GENOMIC DNA]</scope>
    <source>
        <strain evidence="2 3">Car8</strain>
    </source>
</reference>
<organism evidence="2 3">
    <name type="scientific">Streptomyces turgidiscabies (strain Car8)</name>
    <dbReference type="NCBI Taxonomy" id="698760"/>
    <lineage>
        <taxon>Bacteria</taxon>
        <taxon>Bacillati</taxon>
        <taxon>Actinomycetota</taxon>
        <taxon>Actinomycetes</taxon>
        <taxon>Kitasatosporales</taxon>
        <taxon>Streptomycetaceae</taxon>
        <taxon>Streptomyces</taxon>
    </lineage>
</organism>
<dbReference type="EMBL" id="AEJB01000361">
    <property type="protein sequence ID" value="ELP65821.1"/>
    <property type="molecule type" value="Genomic_DNA"/>
</dbReference>
<evidence type="ECO:0000313" key="3">
    <source>
        <dbReference type="Proteomes" id="UP000010931"/>
    </source>
</evidence>
<dbReference type="RefSeq" id="WP_006378748.1">
    <property type="nucleotide sequence ID" value="NZ_AEJB01000361.1"/>
</dbReference>
<name>L7F479_STRT8</name>
<dbReference type="PROSITE" id="PS50005">
    <property type="entry name" value="TPR"/>
    <property type="match status" value="1"/>
</dbReference>
<sequence length="431" mass="47555">MPARTTNFRTTVQERRWTFEAFCIQWKRACEELAERDRDPRLATVPMSRRTFDRWMKGDLTERGPRPDTARVLEYLFGMAVGQVFAESDEGLAGLPAGQLPVEEPDQAEAVRRRLEGVLTSGHISEAGLASWEETLAWHGRATRFRPESDLLRDLRRDVDALSRALDQRQPLGAMRRLTRFSAQMAGLMSLVLVRQGDDHHANAWLRVAKIAAEEVGDSDVRAWILAEDAYALFYCGDLTGAARAARRAQVSSVQPTVGAALAAPLEARAHAVMGDRREAEAALGRAEDTLAHLHGDDTAESAFGYNEAQLRFHQGNALTHLGQTDRAREAQQRALQLYPADEHLDRALIELDAAMCLFLDGELAGAADSTAEILRKLPAQHRSGIILTRACQLEGLLSTIPSGPRSVRVLRDALAPLQQGIASEHEGKPP</sequence>